<dbReference type="AlphaFoldDB" id="A0A2G8SFF6"/>
<feature type="zinc finger region" description="C3H1-type" evidence="2">
    <location>
        <begin position="457"/>
        <end position="487"/>
    </location>
</feature>
<keyword evidence="2" id="KW-0479">Metal-binding</keyword>
<evidence type="ECO:0000256" key="2">
    <source>
        <dbReference type="PROSITE-ProRule" id="PRU00723"/>
    </source>
</evidence>
<dbReference type="Proteomes" id="UP000230002">
    <property type="component" value="Unassembled WGS sequence"/>
</dbReference>
<dbReference type="EMBL" id="AYKW01000010">
    <property type="protein sequence ID" value="PIL32505.1"/>
    <property type="molecule type" value="Genomic_DNA"/>
</dbReference>
<dbReference type="PANTHER" id="PTHR46423:SF1">
    <property type="entry name" value="RNA POLYMERASE II-ASSOCIATED PROTEIN 3"/>
    <property type="match status" value="1"/>
</dbReference>
<evidence type="ECO:0000256" key="3">
    <source>
        <dbReference type="SAM" id="MobiDB-lite"/>
    </source>
</evidence>
<dbReference type="OrthoDB" id="245563at2759"/>
<feature type="compositionally biased region" description="Basic and acidic residues" evidence="3">
    <location>
        <begin position="434"/>
        <end position="444"/>
    </location>
</feature>
<dbReference type="Gene3D" id="1.25.40.10">
    <property type="entry name" value="Tetratricopeptide repeat domain"/>
    <property type="match status" value="1"/>
</dbReference>
<feature type="compositionally biased region" description="Basic and acidic residues" evidence="3">
    <location>
        <begin position="591"/>
        <end position="602"/>
    </location>
</feature>
<name>A0A2G8SFF6_9APHY</name>
<dbReference type="InterPro" id="IPR051966">
    <property type="entry name" value="RPAP3"/>
</dbReference>
<reference evidence="5 6" key="1">
    <citation type="journal article" date="2015" name="Sci. Rep.">
        <title>Chromosome-level genome map provides insights into diverse defense mechanisms in the medicinal fungus Ganoderma sinense.</title>
        <authorList>
            <person name="Zhu Y."/>
            <person name="Xu J."/>
            <person name="Sun C."/>
            <person name="Zhou S."/>
            <person name="Xu H."/>
            <person name="Nelson D.R."/>
            <person name="Qian J."/>
            <person name="Song J."/>
            <person name="Luo H."/>
            <person name="Xiang L."/>
            <person name="Li Y."/>
            <person name="Xu Z."/>
            <person name="Ji A."/>
            <person name="Wang L."/>
            <person name="Lu S."/>
            <person name="Hayward A."/>
            <person name="Sun W."/>
            <person name="Li X."/>
            <person name="Schwartz D.C."/>
            <person name="Wang Y."/>
            <person name="Chen S."/>
        </authorList>
    </citation>
    <scope>NUCLEOTIDE SEQUENCE [LARGE SCALE GENOMIC DNA]</scope>
    <source>
        <strain evidence="5 6">ZZ0214-1</strain>
    </source>
</reference>
<accession>A0A2G8SFF6</accession>
<evidence type="ECO:0000313" key="5">
    <source>
        <dbReference type="EMBL" id="PIL32505.1"/>
    </source>
</evidence>
<evidence type="ECO:0000313" key="6">
    <source>
        <dbReference type="Proteomes" id="UP000230002"/>
    </source>
</evidence>
<dbReference type="SUPFAM" id="SSF48452">
    <property type="entry name" value="TPR-like"/>
    <property type="match status" value="1"/>
</dbReference>
<dbReference type="Gene3D" id="3.30.1370.210">
    <property type="match status" value="1"/>
</dbReference>
<evidence type="ECO:0000259" key="4">
    <source>
        <dbReference type="PROSITE" id="PS50103"/>
    </source>
</evidence>
<organism evidence="5 6">
    <name type="scientific">Ganoderma sinense ZZ0214-1</name>
    <dbReference type="NCBI Taxonomy" id="1077348"/>
    <lineage>
        <taxon>Eukaryota</taxon>
        <taxon>Fungi</taxon>
        <taxon>Dikarya</taxon>
        <taxon>Basidiomycota</taxon>
        <taxon>Agaricomycotina</taxon>
        <taxon>Agaricomycetes</taxon>
        <taxon>Polyporales</taxon>
        <taxon>Polyporaceae</taxon>
        <taxon>Ganoderma</taxon>
    </lineage>
</organism>
<dbReference type="PANTHER" id="PTHR46423">
    <property type="entry name" value="RNA POLYMERASE II-ASSOCIATED PROTEIN 3"/>
    <property type="match status" value="1"/>
</dbReference>
<feature type="domain" description="C3H1-type" evidence="4">
    <location>
        <begin position="457"/>
        <end position="487"/>
    </location>
</feature>
<keyword evidence="2" id="KW-0862">Zinc</keyword>
<dbReference type="InterPro" id="IPR019734">
    <property type="entry name" value="TPR_rpt"/>
</dbReference>
<evidence type="ECO:0000256" key="1">
    <source>
        <dbReference type="ARBA" id="ARBA00022803"/>
    </source>
</evidence>
<keyword evidence="2" id="KW-0863">Zinc-finger</keyword>
<dbReference type="STRING" id="1077348.A0A2G8SFF6"/>
<dbReference type="PROSITE" id="PS50103">
    <property type="entry name" value="ZF_C3H1"/>
    <property type="match status" value="1"/>
</dbReference>
<feature type="region of interest" description="Disordered" evidence="3">
    <location>
        <begin position="407"/>
        <end position="453"/>
    </location>
</feature>
<proteinExistence type="predicted"/>
<feature type="region of interest" description="Disordered" evidence="3">
    <location>
        <begin position="589"/>
        <end position="615"/>
    </location>
</feature>
<dbReference type="SMART" id="SM00028">
    <property type="entry name" value="TPR"/>
    <property type="match status" value="2"/>
</dbReference>
<protein>
    <submittedName>
        <fullName evidence="5">Transporter</fullName>
    </submittedName>
</protein>
<dbReference type="InterPro" id="IPR011990">
    <property type="entry name" value="TPR-like_helical_dom_sf"/>
</dbReference>
<gene>
    <name evidence="5" type="ORF">GSI_05208</name>
</gene>
<keyword evidence="1" id="KW-0802">TPR repeat</keyword>
<dbReference type="GO" id="GO:0008270">
    <property type="term" value="F:zinc ion binding"/>
    <property type="evidence" value="ECO:0007669"/>
    <property type="project" value="UniProtKB-KW"/>
</dbReference>
<feature type="compositionally biased region" description="Acidic residues" evidence="3">
    <location>
        <begin position="603"/>
        <end position="613"/>
    </location>
</feature>
<dbReference type="InterPro" id="IPR000571">
    <property type="entry name" value="Znf_CCCH"/>
</dbReference>
<sequence length="661" mass="73402">MQSTRIDPNLKALIVIIGLDDIWDGTHPLAHHFLTTLPNRTLVRHAKTPTEALRYLNSTTRPYAIVVSDGAVLRSEHGTFMPKLVHYARDGGTVIFDGAFAQRVGPTQLRAMFLEDWRLPWRAHEESIAETALNTFTNSNAKGKEGRIDTKGLSGKYMTCANWIKDVVLEDALHVDARVAAQLAAGKRRDKKGWRPPRGETYKTPYAFTVMGRGRMGYVGDVLYDQRSVKLIAAMCLYPGSRAHRPLGTGVPPPGPVEHKGPVEDVRRPHEFGVTLRCLQRETVKARKRRLAEKTKDEANVLFREGAWLQAAQLYRASAVITAPEPTYMSNLAAALLKLELWKLAEGATSRALLHDPKHIKALYRRALARKELGLIDDAKSDISRLLAIEPDNVPALAEQQILQRLQTTSTPEGASSPPAAPGRGSGKRPARARQTEAEDRAIEIEYPSDTDDYEHEGNGISCRLHNRAPHGCKYGAARCMFRHAPDWKSVRDDIGRNVCVYWLVGTCGKAATGTCLYAHDGAYLPHAGGWWTDTGRLDRLRAEFDAAARASPLDLGAGRVKESILAEALIPASFMQDAWVYADFTSRPGAGREEEDQRGSSDDSDSGSEMGEDERTAMEAYEYEIRAMRLFEMVAHETELSMEEKELVLKSGLEQLRFGL</sequence>
<keyword evidence="6" id="KW-1185">Reference proteome</keyword>
<dbReference type="GO" id="GO:0101031">
    <property type="term" value="C:protein folding chaperone complex"/>
    <property type="evidence" value="ECO:0007669"/>
    <property type="project" value="TreeGrafter"/>
</dbReference>
<comment type="caution">
    <text evidence="5">The sequence shown here is derived from an EMBL/GenBank/DDBJ whole genome shotgun (WGS) entry which is preliminary data.</text>
</comment>